<dbReference type="SUPFAM" id="SSF56487">
    <property type="entry name" value="SRCR-like"/>
    <property type="match status" value="1"/>
</dbReference>
<feature type="domain" description="SRCR" evidence="5">
    <location>
        <begin position="35"/>
        <end position="136"/>
    </location>
</feature>
<comment type="caution">
    <text evidence="3">Lacks conserved residue(s) required for the propagation of feature annotation.</text>
</comment>
<feature type="disulfide bond" evidence="3">
    <location>
        <begin position="105"/>
        <end position="115"/>
    </location>
</feature>
<dbReference type="Pfam" id="PF00530">
    <property type="entry name" value="SRCR"/>
    <property type="match status" value="1"/>
</dbReference>
<keyword evidence="2 3" id="KW-1015">Disulfide bond</keyword>
<dbReference type="AlphaFoldDB" id="A0A504Z2S3"/>
<dbReference type="FunFam" id="3.10.250.10:FF:000001">
    <property type="entry name" value="Lysyl oxidase 4 isoform X1"/>
    <property type="match status" value="1"/>
</dbReference>
<evidence type="ECO:0000259" key="5">
    <source>
        <dbReference type="PROSITE" id="PS50287"/>
    </source>
</evidence>
<dbReference type="EMBL" id="SUNJ01000980">
    <property type="protein sequence ID" value="TPP67179.1"/>
    <property type="molecule type" value="Genomic_DNA"/>
</dbReference>
<organism evidence="6 7">
    <name type="scientific">Fasciola gigantica</name>
    <name type="common">Giant liver fluke</name>
    <dbReference type="NCBI Taxonomy" id="46835"/>
    <lineage>
        <taxon>Eukaryota</taxon>
        <taxon>Metazoa</taxon>
        <taxon>Spiralia</taxon>
        <taxon>Lophotrochozoa</taxon>
        <taxon>Platyhelminthes</taxon>
        <taxon>Trematoda</taxon>
        <taxon>Digenea</taxon>
        <taxon>Plagiorchiida</taxon>
        <taxon>Echinostomata</taxon>
        <taxon>Echinostomatoidea</taxon>
        <taxon>Fasciolidae</taxon>
        <taxon>Fasciola</taxon>
    </lineage>
</organism>
<evidence type="ECO:0000313" key="7">
    <source>
        <dbReference type="Proteomes" id="UP000316759"/>
    </source>
</evidence>
<reference evidence="6 7" key="1">
    <citation type="submission" date="2019-04" db="EMBL/GenBank/DDBJ databases">
        <title>Annotation for the trematode Fasciola gigantica.</title>
        <authorList>
            <person name="Choi Y.-J."/>
        </authorList>
    </citation>
    <scope>NUCLEOTIDE SEQUENCE [LARGE SCALE GENOMIC DNA]</scope>
    <source>
        <strain evidence="6">Uganda_cow_1</strain>
    </source>
</reference>
<evidence type="ECO:0000256" key="4">
    <source>
        <dbReference type="SAM" id="SignalP"/>
    </source>
</evidence>
<accession>A0A504Z2S3</accession>
<feature type="signal peptide" evidence="4">
    <location>
        <begin position="1"/>
        <end position="22"/>
    </location>
</feature>
<gene>
    <name evidence="6" type="ORF">FGIG_04426</name>
</gene>
<dbReference type="InterPro" id="IPR001190">
    <property type="entry name" value="SRCR"/>
</dbReference>
<dbReference type="Proteomes" id="UP000316759">
    <property type="component" value="Unassembled WGS sequence"/>
</dbReference>
<feature type="chain" id="PRO_5021231693" evidence="4">
    <location>
        <begin position="23"/>
        <end position="176"/>
    </location>
</feature>
<dbReference type="SMART" id="SM00202">
    <property type="entry name" value="SR"/>
    <property type="match status" value="1"/>
</dbReference>
<dbReference type="PROSITE" id="PS50287">
    <property type="entry name" value="SRCR_2"/>
    <property type="match status" value="1"/>
</dbReference>
<evidence type="ECO:0000256" key="1">
    <source>
        <dbReference type="ARBA" id="ARBA00022729"/>
    </source>
</evidence>
<proteinExistence type="predicted"/>
<sequence>MLLRLVLPAIVCFSHLWLSGKAVSLDKRPHQDGDLKLIDGPAPTMGTVLVYRGYGWGRICDDHWSMREAQVVCRQLGMGHALEAHRRNRYASKVVGSYLMDEVHCTGREERLVDCQFLGWGVHDCKQNEEVGVKCSYEAPVKLKPAWNPLQLELNQTVLEKMAKVSPVRRARITRG</sequence>
<dbReference type="STRING" id="46835.A0A504Z2S3"/>
<dbReference type="InterPro" id="IPR036772">
    <property type="entry name" value="SRCR-like_dom_sf"/>
</dbReference>
<dbReference type="PANTHER" id="PTHR48071:SF18">
    <property type="entry name" value="DELETED IN MALIGNANT BRAIN TUMORS 1 PROTEIN-RELATED"/>
    <property type="match status" value="1"/>
</dbReference>
<dbReference type="OrthoDB" id="547291at2759"/>
<name>A0A504Z2S3_FASGI</name>
<keyword evidence="7" id="KW-1185">Reference proteome</keyword>
<evidence type="ECO:0000256" key="3">
    <source>
        <dbReference type="PROSITE-ProRule" id="PRU00196"/>
    </source>
</evidence>
<comment type="caution">
    <text evidence="6">The sequence shown here is derived from an EMBL/GenBank/DDBJ whole genome shotgun (WGS) entry which is preliminary data.</text>
</comment>
<dbReference type="Gene3D" id="3.10.250.10">
    <property type="entry name" value="SRCR-like domain"/>
    <property type="match status" value="1"/>
</dbReference>
<dbReference type="PANTHER" id="PTHR48071">
    <property type="entry name" value="SRCR DOMAIN-CONTAINING PROTEIN"/>
    <property type="match status" value="1"/>
</dbReference>
<keyword evidence="6" id="KW-0675">Receptor</keyword>
<dbReference type="PRINTS" id="PR00258">
    <property type="entry name" value="SPERACTRCPTR"/>
</dbReference>
<dbReference type="GO" id="GO:0016020">
    <property type="term" value="C:membrane"/>
    <property type="evidence" value="ECO:0007669"/>
    <property type="project" value="InterPro"/>
</dbReference>
<protein>
    <submittedName>
        <fullName evidence="6">Putative scavenger receptor cys-rich</fullName>
    </submittedName>
</protein>
<keyword evidence="1 4" id="KW-0732">Signal</keyword>
<evidence type="ECO:0000313" key="6">
    <source>
        <dbReference type="EMBL" id="TPP67179.1"/>
    </source>
</evidence>
<evidence type="ECO:0000256" key="2">
    <source>
        <dbReference type="ARBA" id="ARBA00023157"/>
    </source>
</evidence>